<dbReference type="EMBL" id="CP061800">
    <property type="protein sequence ID" value="QTA87013.1"/>
    <property type="molecule type" value="Genomic_DNA"/>
</dbReference>
<reference evidence="1" key="1">
    <citation type="journal article" date="2021" name="Microb. Physiol.">
        <title>Proteogenomic Insights into the Physiology of Marine, Sulfate-Reducing, Filamentous Desulfonema limicola and Desulfonema magnum.</title>
        <authorList>
            <person name="Schnaars V."/>
            <person name="Wohlbrand L."/>
            <person name="Scheve S."/>
            <person name="Hinrichs C."/>
            <person name="Reinhardt R."/>
            <person name="Rabus R."/>
        </authorList>
    </citation>
    <scope>NUCLEOTIDE SEQUENCE</scope>
    <source>
        <strain evidence="1">4be13</strain>
    </source>
</reference>
<organism evidence="1 2">
    <name type="scientific">Desulfonema magnum</name>
    <dbReference type="NCBI Taxonomy" id="45655"/>
    <lineage>
        <taxon>Bacteria</taxon>
        <taxon>Pseudomonadati</taxon>
        <taxon>Thermodesulfobacteriota</taxon>
        <taxon>Desulfobacteria</taxon>
        <taxon>Desulfobacterales</taxon>
        <taxon>Desulfococcaceae</taxon>
        <taxon>Desulfonema</taxon>
    </lineage>
</organism>
<protein>
    <submittedName>
        <fullName evidence="1">Uncharacterized protein</fullName>
    </submittedName>
</protein>
<gene>
    <name evidence="1" type="ORF">dnm_030400</name>
</gene>
<dbReference type="Proteomes" id="UP000663722">
    <property type="component" value="Chromosome"/>
</dbReference>
<evidence type="ECO:0000313" key="1">
    <source>
        <dbReference type="EMBL" id="QTA87013.1"/>
    </source>
</evidence>
<sequence>MPFLCTPGYELSPLDSHPNHGDKKKFEIIKKILYDKHFFGKTNFFC</sequence>
<accession>A0A975GNM6</accession>
<evidence type="ECO:0000313" key="2">
    <source>
        <dbReference type="Proteomes" id="UP000663722"/>
    </source>
</evidence>
<proteinExistence type="predicted"/>
<keyword evidence="2" id="KW-1185">Reference proteome</keyword>
<name>A0A975GNM6_9BACT</name>
<dbReference type="AlphaFoldDB" id="A0A975GNM6"/>
<dbReference type="KEGG" id="dmm:dnm_030400"/>